<evidence type="ECO:0000313" key="1">
    <source>
        <dbReference type="EMBL" id="KAH6617032.1"/>
    </source>
</evidence>
<gene>
    <name evidence="1" type="ORF">F5144DRAFT_615726</name>
</gene>
<sequence length="130" mass="14888">MLPRHLNDLDKVPLHPRLKTSLVPSISDEIIHLCFGCSVIKQACGTRVTKFPLAGPRGSEVEALRYTYAVCGKQSVESICLFGGRKAVHNPEMRVQGTDNRKLVPSYLFPWEREERWSFFSFLIEEPQER</sequence>
<name>A0ACB7NUR2_9PEZI</name>
<reference evidence="1 2" key="1">
    <citation type="journal article" date="2021" name="Nat. Commun.">
        <title>Genetic determinants of endophytism in the Arabidopsis root mycobiome.</title>
        <authorList>
            <person name="Mesny F."/>
            <person name="Miyauchi S."/>
            <person name="Thiergart T."/>
            <person name="Pickel B."/>
            <person name="Atanasova L."/>
            <person name="Karlsson M."/>
            <person name="Huettel B."/>
            <person name="Barry K.W."/>
            <person name="Haridas S."/>
            <person name="Chen C."/>
            <person name="Bauer D."/>
            <person name="Andreopoulos W."/>
            <person name="Pangilinan J."/>
            <person name="LaButti K."/>
            <person name="Riley R."/>
            <person name="Lipzen A."/>
            <person name="Clum A."/>
            <person name="Drula E."/>
            <person name="Henrissat B."/>
            <person name="Kohler A."/>
            <person name="Grigoriev I.V."/>
            <person name="Martin F.M."/>
            <person name="Hacquard S."/>
        </authorList>
    </citation>
    <scope>NUCLEOTIDE SEQUENCE [LARGE SCALE GENOMIC DNA]</scope>
    <source>
        <strain evidence="1 2">MPI-SDFR-AT-0079</strain>
    </source>
</reference>
<proteinExistence type="predicted"/>
<protein>
    <submittedName>
        <fullName evidence="1">Uncharacterized protein</fullName>
    </submittedName>
</protein>
<evidence type="ECO:0000313" key="2">
    <source>
        <dbReference type="Proteomes" id="UP000724584"/>
    </source>
</evidence>
<dbReference type="Proteomes" id="UP000724584">
    <property type="component" value="Unassembled WGS sequence"/>
</dbReference>
<accession>A0ACB7NUR2</accession>
<organism evidence="1 2">
    <name type="scientific">Chaetomium tenue</name>
    <dbReference type="NCBI Taxonomy" id="1854479"/>
    <lineage>
        <taxon>Eukaryota</taxon>
        <taxon>Fungi</taxon>
        <taxon>Dikarya</taxon>
        <taxon>Ascomycota</taxon>
        <taxon>Pezizomycotina</taxon>
        <taxon>Sordariomycetes</taxon>
        <taxon>Sordariomycetidae</taxon>
        <taxon>Sordariales</taxon>
        <taxon>Chaetomiaceae</taxon>
        <taxon>Chaetomium</taxon>
    </lineage>
</organism>
<keyword evidence="2" id="KW-1185">Reference proteome</keyword>
<comment type="caution">
    <text evidence="1">The sequence shown here is derived from an EMBL/GenBank/DDBJ whole genome shotgun (WGS) entry which is preliminary data.</text>
</comment>
<dbReference type="EMBL" id="JAGIZQ010000007">
    <property type="protein sequence ID" value="KAH6617032.1"/>
    <property type="molecule type" value="Genomic_DNA"/>
</dbReference>